<reference evidence="1" key="1">
    <citation type="submission" date="2019-04" db="EMBL/GenBank/DDBJ databases">
        <title>Microbes associate with the intestines of laboratory mice.</title>
        <authorList>
            <person name="Navarre W."/>
            <person name="Wong E."/>
            <person name="Huang K."/>
            <person name="Tropini C."/>
            <person name="Ng K."/>
            <person name="Yu B."/>
        </authorList>
    </citation>
    <scope>NUCLEOTIDE SEQUENCE</scope>
    <source>
        <strain evidence="1">NM04_E33</strain>
    </source>
</reference>
<dbReference type="Proteomes" id="UP000306319">
    <property type="component" value="Unassembled WGS sequence"/>
</dbReference>
<evidence type="ECO:0000313" key="2">
    <source>
        <dbReference type="Proteomes" id="UP000306319"/>
    </source>
</evidence>
<comment type="caution">
    <text evidence="1">The sequence shown here is derived from an EMBL/GenBank/DDBJ whole genome shotgun (WGS) entry which is preliminary data.</text>
</comment>
<gene>
    <name evidence="1" type="ORF">E5331_02960</name>
</gene>
<keyword evidence="2" id="KW-1185">Reference proteome</keyword>
<protein>
    <submittedName>
        <fullName evidence="1">Uncharacterized protein</fullName>
    </submittedName>
</protein>
<sequence>MSEQDKLNQREILNKALKESFRKMLELKKKLGQSVVTTDGNGNPVIITAEEAEKLVSDE</sequence>
<dbReference type="EMBL" id="SRYB01000003">
    <property type="protein sequence ID" value="TGY80215.1"/>
    <property type="molecule type" value="Genomic_DNA"/>
</dbReference>
<name>A0AC61RJR8_9BACT</name>
<evidence type="ECO:0000313" key="1">
    <source>
        <dbReference type="EMBL" id="TGY80215.1"/>
    </source>
</evidence>
<proteinExistence type="predicted"/>
<organism evidence="1 2">
    <name type="scientific">Lepagella muris</name>
    <dbReference type="NCBI Taxonomy" id="3032870"/>
    <lineage>
        <taxon>Bacteria</taxon>
        <taxon>Pseudomonadati</taxon>
        <taxon>Bacteroidota</taxon>
        <taxon>Bacteroidia</taxon>
        <taxon>Bacteroidales</taxon>
        <taxon>Muribaculaceae</taxon>
        <taxon>Lepagella</taxon>
    </lineage>
</organism>
<accession>A0AC61RJR8</accession>